<accession>A0A154NWR5</accession>
<dbReference type="AlphaFoldDB" id="A0A154NWR5"/>
<organism evidence="1 2">
    <name type="scientific">Dufourea novaeangliae</name>
    <name type="common">Sweat bee</name>
    <dbReference type="NCBI Taxonomy" id="178035"/>
    <lineage>
        <taxon>Eukaryota</taxon>
        <taxon>Metazoa</taxon>
        <taxon>Ecdysozoa</taxon>
        <taxon>Arthropoda</taxon>
        <taxon>Hexapoda</taxon>
        <taxon>Insecta</taxon>
        <taxon>Pterygota</taxon>
        <taxon>Neoptera</taxon>
        <taxon>Endopterygota</taxon>
        <taxon>Hymenoptera</taxon>
        <taxon>Apocrita</taxon>
        <taxon>Aculeata</taxon>
        <taxon>Apoidea</taxon>
        <taxon>Anthophila</taxon>
        <taxon>Halictidae</taxon>
        <taxon>Rophitinae</taxon>
        <taxon>Dufourea</taxon>
    </lineage>
</organism>
<dbReference type="EMBL" id="KQ434773">
    <property type="protein sequence ID" value="KZC04002.1"/>
    <property type="molecule type" value="Genomic_DNA"/>
</dbReference>
<evidence type="ECO:0000313" key="1">
    <source>
        <dbReference type="EMBL" id="KZC04002.1"/>
    </source>
</evidence>
<reference evidence="1 2" key="1">
    <citation type="submission" date="2015-07" db="EMBL/GenBank/DDBJ databases">
        <title>The genome of Dufourea novaeangliae.</title>
        <authorList>
            <person name="Pan H."/>
            <person name="Kapheim K."/>
        </authorList>
    </citation>
    <scope>NUCLEOTIDE SEQUENCE [LARGE SCALE GENOMIC DNA]</scope>
    <source>
        <strain evidence="1">0120121106</strain>
        <tissue evidence="1">Whole body</tissue>
    </source>
</reference>
<gene>
    <name evidence="1" type="ORF">WN55_01263</name>
</gene>
<proteinExistence type="predicted"/>
<sequence length="82" mass="9414">MLVLYSQQQLQSAYSSHNLQEHTTETPLSPCSSKFSTIIISDKKLFYSQRRSQLHICRLWVYVVILHNEGLNPHPSPMSLGV</sequence>
<dbReference type="Proteomes" id="UP000076502">
    <property type="component" value="Unassembled WGS sequence"/>
</dbReference>
<protein>
    <submittedName>
        <fullName evidence="1">Uncharacterized protein</fullName>
    </submittedName>
</protein>
<evidence type="ECO:0000313" key="2">
    <source>
        <dbReference type="Proteomes" id="UP000076502"/>
    </source>
</evidence>
<name>A0A154NWR5_DUFNO</name>
<keyword evidence="2" id="KW-1185">Reference proteome</keyword>